<feature type="compositionally biased region" description="Pro residues" evidence="1">
    <location>
        <begin position="112"/>
        <end position="121"/>
    </location>
</feature>
<name>A0AAE1DWU9_9GAST</name>
<dbReference type="AlphaFoldDB" id="A0AAE1DWU9"/>
<dbReference type="Proteomes" id="UP001283361">
    <property type="component" value="Unassembled WGS sequence"/>
</dbReference>
<reference evidence="2" key="1">
    <citation type="journal article" date="2023" name="G3 (Bethesda)">
        <title>A reference genome for the long-term kleptoplast-retaining sea slug Elysia crispata morphotype clarki.</title>
        <authorList>
            <person name="Eastman K.E."/>
            <person name="Pendleton A.L."/>
            <person name="Shaikh M.A."/>
            <person name="Suttiyut T."/>
            <person name="Ogas R."/>
            <person name="Tomko P."/>
            <person name="Gavelis G."/>
            <person name="Widhalm J.R."/>
            <person name="Wisecaver J.H."/>
        </authorList>
    </citation>
    <scope>NUCLEOTIDE SEQUENCE</scope>
    <source>
        <strain evidence="2">ECLA1</strain>
    </source>
</reference>
<proteinExistence type="predicted"/>
<protein>
    <submittedName>
        <fullName evidence="2">Uncharacterized protein</fullName>
    </submittedName>
</protein>
<evidence type="ECO:0000313" key="3">
    <source>
        <dbReference type="Proteomes" id="UP001283361"/>
    </source>
</evidence>
<sequence>MADFDFNESRRARVDVARGAFADDTPLNVYTPNDTITPGGYAETSFSTQNVDAYGRPIDTLYDKSTRDGSAFDTQADVHISSGTSIDTHPILPESPPPPNLEATSGTFGMKSPPPKPPPRKQPCSRGGGFLALGTLASKYGNGGTDAIRKSMGLKEYDSNTRKTGKLSPKCEKTLQHAYDITLTNDEDITPVVADHAIASIEIATKALDEELTPEESAALGIIDDPPLDLQWKCGSHCPTRSHCPNYVTLSELGRVVKR</sequence>
<feature type="region of interest" description="Disordered" evidence="1">
    <location>
        <begin position="82"/>
        <end position="128"/>
    </location>
</feature>
<evidence type="ECO:0000256" key="1">
    <source>
        <dbReference type="SAM" id="MobiDB-lite"/>
    </source>
</evidence>
<dbReference type="EMBL" id="JAWDGP010002243">
    <property type="protein sequence ID" value="KAK3784453.1"/>
    <property type="molecule type" value="Genomic_DNA"/>
</dbReference>
<gene>
    <name evidence="2" type="ORF">RRG08_029909</name>
</gene>
<accession>A0AAE1DWU9</accession>
<evidence type="ECO:0000313" key="2">
    <source>
        <dbReference type="EMBL" id="KAK3784453.1"/>
    </source>
</evidence>
<comment type="caution">
    <text evidence="2">The sequence shown here is derived from an EMBL/GenBank/DDBJ whole genome shotgun (WGS) entry which is preliminary data.</text>
</comment>
<keyword evidence="3" id="KW-1185">Reference proteome</keyword>
<organism evidence="2 3">
    <name type="scientific">Elysia crispata</name>
    <name type="common">lettuce slug</name>
    <dbReference type="NCBI Taxonomy" id="231223"/>
    <lineage>
        <taxon>Eukaryota</taxon>
        <taxon>Metazoa</taxon>
        <taxon>Spiralia</taxon>
        <taxon>Lophotrochozoa</taxon>
        <taxon>Mollusca</taxon>
        <taxon>Gastropoda</taxon>
        <taxon>Heterobranchia</taxon>
        <taxon>Euthyneura</taxon>
        <taxon>Panpulmonata</taxon>
        <taxon>Sacoglossa</taxon>
        <taxon>Placobranchoidea</taxon>
        <taxon>Plakobranchidae</taxon>
        <taxon>Elysia</taxon>
    </lineage>
</organism>